<gene>
    <name evidence="1" type="primary">hemP</name>
    <name evidence="1" type="ORF">KEC16_07080</name>
</gene>
<sequence>MTGVTSGDARPRVALSTLLAQGTELVIEHDGHDYLLRLTSNGKLLLTK</sequence>
<accession>A0ABS5IAL4</accession>
<protein>
    <submittedName>
        <fullName evidence="1">Hemin uptake protein HemP</fullName>
    </submittedName>
</protein>
<proteinExistence type="predicted"/>
<name>A0ABS5IAL4_9PROT</name>
<dbReference type="Proteomes" id="UP000680714">
    <property type="component" value="Unassembled WGS sequence"/>
</dbReference>
<dbReference type="EMBL" id="JAGTUF010000004">
    <property type="protein sequence ID" value="MBR9971471.1"/>
    <property type="molecule type" value="Genomic_DNA"/>
</dbReference>
<evidence type="ECO:0000313" key="1">
    <source>
        <dbReference type="EMBL" id="MBR9971471.1"/>
    </source>
</evidence>
<comment type="caution">
    <text evidence="1">The sequence shown here is derived from an EMBL/GenBank/DDBJ whole genome shotgun (WGS) entry which is preliminary data.</text>
</comment>
<keyword evidence="2" id="KW-1185">Reference proteome</keyword>
<dbReference type="InterPro" id="IPR019600">
    <property type="entry name" value="Hemin_uptake_protein_HemP"/>
</dbReference>
<dbReference type="Gene3D" id="2.10.70.10">
    <property type="entry name" value="Complement Module, domain 1"/>
    <property type="match status" value="1"/>
</dbReference>
<evidence type="ECO:0000313" key="2">
    <source>
        <dbReference type="Proteomes" id="UP000680714"/>
    </source>
</evidence>
<reference evidence="1 2" key="1">
    <citation type="submission" date="2021-04" db="EMBL/GenBank/DDBJ databases">
        <title>Magnetospirillum sulfuroxidans sp. nov., a facultative chemolithoautotrophic sulfur-oxidizing alphaproteobacterium isolated from freshwater sediment and proposals for Paramagetospirillum gen. nov., and Magnetospirillaceae fam. nov.</title>
        <authorList>
            <person name="Koziaeva V."/>
            <person name="Geelhoed J.S."/>
            <person name="Sorokin D.Y."/>
            <person name="Grouzdev D.S."/>
        </authorList>
    </citation>
    <scope>NUCLEOTIDE SEQUENCE [LARGE SCALE GENOMIC DNA]</scope>
    <source>
        <strain evidence="1 2">J10</strain>
    </source>
</reference>
<organism evidence="1 2">
    <name type="scientific">Magnetospirillum sulfuroxidans</name>
    <dbReference type="NCBI Taxonomy" id="611300"/>
    <lineage>
        <taxon>Bacteria</taxon>
        <taxon>Pseudomonadati</taxon>
        <taxon>Pseudomonadota</taxon>
        <taxon>Alphaproteobacteria</taxon>
        <taxon>Rhodospirillales</taxon>
        <taxon>Rhodospirillaceae</taxon>
        <taxon>Magnetospirillum</taxon>
    </lineage>
</organism>
<dbReference type="Pfam" id="PF10636">
    <property type="entry name" value="hemP"/>
    <property type="match status" value="1"/>
</dbReference>